<dbReference type="EMBL" id="CP002408">
    <property type="protein sequence ID" value="AFU57530.1"/>
    <property type="molecule type" value="Genomic_DNA"/>
</dbReference>
<dbReference type="BioCyc" id="CNIT1237085:G1324-585-MONOMER"/>
<evidence type="ECO:0000313" key="1">
    <source>
        <dbReference type="EMBL" id="AFU57530.1"/>
    </source>
</evidence>
<dbReference type="KEGG" id="nga:Ngar_c05870"/>
<accession>K0ICY9</accession>
<protein>
    <submittedName>
        <fullName evidence="1">Uncharacterized protein</fullName>
    </submittedName>
</protein>
<dbReference type="HOGENOM" id="CLU_1674041_0_0_2"/>
<dbReference type="InParanoid" id="K0ICY9"/>
<organism evidence="1 2">
    <name type="scientific">Nitrososphaera gargensis (strain Ga9.2)</name>
    <dbReference type="NCBI Taxonomy" id="1237085"/>
    <lineage>
        <taxon>Archaea</taxon>
        <taxon>Nitrososphaerota</taxon>
        <taxon>Nitrososphaeria</taxon>
        <taxon>Nitrososphaerales</taxon>
        <taxon>Nitrososphaeraceae</taxon>
        <taxon>Nitrososphaera</taxon>
    </lineage>
</organism>
<keyword evidence="2" id="KW-1185">Reference proteome</keyword>
<sequence>MYIQKCKAGCQGEGLLHALMPLFGAIRLDGRHNNYSGSIYDWFDEEDTFLDYLSSRYTQDVSKVLPLSGQGTTASQIRGSKRDISMITKTSRYRTTSLDANSVARVQVLETYAGRSCQRTSLLVMTTCVYYYPSFGDLKKKRSRRILRHCFRTRRFYLDMRKYLTEGVSPLN</sequence>
<reference evidence="1 2" key="1">
    <citation type="journal article" date="2012" name="Environ. Microbiol.">
        <title>The genome of the ammonia-oxidizing Candidatus Nitrososphaera gargensis: insights into metabolic versatility and environmental adaptations.</title>
        <authorList>
            <person name="Spang A."/>
            <person name="Poehlein A."/>
            <person name="Offre P."/>
            <person name="Zumbragel S."/>
            <person name="Haider S."/>
            <person name="Rychlik N."/>
            <person name="Nowka B."/>
            <person name="Schmeisser C."/>
            <person name="Lebedeva E.V."/>
            <person name="Rattei T."/>
            <person name="Bohm C."/>
            <person name="Schmid M."/>
            <person name="Galushko A."/>
            <person name="Hatzenpichler R."/>
            <person name="Weinmaier T."/>
            <person name="Daniel R."/>
            <person name="Schleper C."/>
            <person name="Spieck E."/>
            <person name="Streit W."/>
            <person name="Wagner M."/>
        </authorList>
    </citation>
    <scope>NUCLEOTIDE SEQUENCE [LARGE SCALE GENOMIC DNA]</scope>
    <source>
        <strain evidence="2">Ga9.2</strain>
    </source>
</reference>
<evidence type="ECO:0000313" key="2">
    <source>
        <dbReference type="Proteomes" id="UP000008037"/>
    </source>
</evidence>
<dbReference type="AlphaFoldDB" id="K0ICY9"/>
<dbReference type="Proteomes" id="UP000008037">
    <property type="component" value="Chromosome"/>
</dbReference>
<proteinExistence type="predicted"/>
<name>K0ICY9_NITGG</name>
<gene>
    <name evidence="1" type="ordered locus">Ngar_c05870</name>
</gene>